<gene>
    <name evidence="1" type="ORF">SVUK_LOCUS9048</name>
</gene>
<dbReference type="EMBL" id="UYYB01033886">
    <property type="protein sequence ID" value="VDM74050.1"/>
    <property type="molecule type" value="Genomic_DNA"/>
</dbReference>
<dbReference type="AlphaFoldDB" id="A0A3P7IM61"/>
<proteinExistence type="predicted"/>
<dbReference type="OrthoDB" id="5874495at2759"/>
<organism evidence="1 2">
    <name type="scientific">Strongylus vulgaris</name>
    <name type="common">Blood worm</name>
    <dbReference type="NCBI Taxonomy" id="40348"/>
    <lineage>
        <taxon>Eukaryota</taxon>
        <taxon>Metazoa</taxon>
        <taxon>Ecdysozoa</taxon>
        <taxon>Nematoda</taxon>
        <taxon>Chromadorea</taxon>
        <taxon>Rhabditida</taxon>
        <taxon>Rhabditina</taxon>
        <taxon>Rhabditomorpha</taxon>
        <taxon>Strongyloidea</taxon>
        <taxon>Strongylidae</taxon>
        <taxon>Strongylus</taxon>
    </lineage>
</organism>
<evidence type="ECO:0000313" key="1">
    <source>
        <dbReference type="EMBL" id="VDM74050.1"/>
    </source>
</evidence>
<name>A0A3P7IM61_STRVU</name>
<dbReference type="Proteomes" id="UP000270094">
    <property type="component" value="Unassembled WGS sequence"/>
</dbReference>
<keyword evidence="2" id="KW-1185">Reference proteome</keyword>
<evidence type="ECO:0000313" key="2">
    <source>
        <dbReference type="Proteomes" id="UP000270094"/>
    </source>
</evidence>
<reference evidence="1 2" key="1">
    <citation type="submission" date="2018-11" db="EMBL/GenBank/DDBJ databases">
        <authorList>
            <consortium name="Pathogen Informatics"/>
        </authorList>
    </citation>
    <scope>NUCLEOTIDE SEQUENCE [LARGE SCALE GENOMIC DNA]</scope>
</reference>
<accession>A0A3P7IM61</accession>
<protein>
    <submittedName>
        <fullName evidence="1">Uncharacterized protein</fullName>
    </submittedName>
</protein>
<sequence>MKSSREGEKEEKTAKMYKKDSSCYLQVFPGTEKTAKADSTSYPVLETACEECAFMTEAAKKPPPKIDDYFELANPFENECDMLDVRDFSQLYL</sequence>